<keyword evidence="9" id="KW-0227">DNA damage</keyword>
<dbReference type="PANTHER" id="PTHR32182">
    <property type="entry name" value="DNA REPLICATION AND REPAIR PROTEIN RECF"/>
    <property type="match status" value="1"/>
</dbReference>
<dbReference type="PANTHER" id="PTHR32182:SF0">
    <property type="entry name" value="DNA REPLICATION AND REPAIR PROTEIN RECF"/>
    <property type="match status" value="1"/>
</dbReference>
<keyword evidence="12" id="KW-1185">Reference proteome</keyword>
<dbReference type="Pfam" id="PF02463">
    <property type="entry name" value="SMC_N"/>
    <property type="match status" value="1"/>
</dbReference>
<dbReference type="NCBIfam" id="TIGR00611">
    <property type="entry name" value="recf"/>
    <property type="match status" value="1"/>
</dbReference>
<keyword evidence="9" id="KW-0742">SOS response</keyword>
<dbReference type="SMART" id="SM00382">
    <property type="entry name" value="AAA"/>
    <property type="match status" value="1"/>
</dbReference>
<feature type="binding site" evidence="9">
    <location>
        <begin position="31"/>
        <end position="38"/>
    </location>
    <ligand>
        <name>ATP</name>
        <dbReference type="ChEBI" id="CHEBI:30616"/>
    </ligand>
</feature>
<evidence type="ECO:0000256" key="9">
    <source>
        <dbReference type="HAMAP-Rule" id="MF_00365"/>
    </source>
</evidence>
<reference evidence="11" key="1">
    <citation type="submission" date="2023-05" db="EMBL/GenBank/DDBJ databases">
        <title>Whole genome sequence of Commensalibacter sp.</title>
        <authorList>
            <person name="Charoenyingcharoen P."/>
            <person name="Yukphan P."/>
        </authorList>
    </citation>
    <scope>NUCLEOTIDE SEQUENCE</scope>
    <source>
        <strain evidence="11">TBRC 16381</strain>
    </source>
</reference>
<dbReference type="Gene3D" id="3.40.50.300">
    <property type="entry name" value="P-loop containing nucleotide triphosphate hydrolases"/>
    <property type="match status" value="1"/>
</dbReference>
<keyword evidence="9" id="KW-0234">DNA repair</keyword>
<evidence type="ECO:0000256" key="2">
    <source>
        <dbReference type="ARBA" id="ARBA00008016"/>
    </source>
</evidence>
<comment type="similarity">
    <text evidence="2 9">Belongs to the RecF family.</text>
</comment>
<dbReference type="InterPro" id="IPR018078">
    <property type="entry name" value="DNA-binding_RecF_CS"/>
</dbReference>
<dbReference type="RefSeq" id="WP_281447451.1">
    <property type="nucleotide sequence ID" value="NZ_JASBAO010000001.1"/>
</dbReference>
<evidence type="ECO:0000256" key="6">
    <source>
        <dbReference type="ARBA" id="ARBA00022741"/>
    </source>
</evidence>
<evidence type="ECO:0000256" key="3">
    <source>
        <dbReference type="ARBA" id="ARBA00020170"/>
    </source>
</evidence>
<comment type="caution">
    <text evidence="11">The sequence shown here is derived from an EMBL/GenBank/DDBJ whole genome shotgun (WGS) entry which is preliminary data.</text>
</comment>
<feature type="domain" description="AAA+ ATPase" evidence="10">
    <location>
        <begin position="23"/>
        <end position="354"/>
    </location>
</feature>
<comment type="subcellular location">
    <subcellularLocation>
        <location evidence="1 9">Cytoplasm</location>
    </subcellularLocation>
</comment>
<dbReference type="Gene3D" id="1.20.1050.90">
    <property type="entry name" value="RecF/RecN/SMC, N-terminal domain"/>
    <property type="match status" value="1"/>
</dbReference>
<dbReference type="InterPro" id="IPR001238">
    <property type="entry name" value="DNA-binding_RecF"/>
</dbReference>
<evidence type="ECO:0000256" key="8">
    <source>
        <dbReference type="ARBA" id="ARBA00023125"/>
    </source>
</evidence>
<evidence type="ECO:0000313" key="11">
    <source>
        <dbReference type="EMBL" id="MDI2090304.1"/>
    </source>
</evidence>
<dbReference type="Proteomes" id="UP001431634">
    <property type="component" value="Unassembled WGS sequence"/>
</dbReference>
<keyword evidence="7 9" id="KW-0067">ATP-binding</keyword>
<evidence type="ECO:0000313" key="12">
    <source>
        <dbReference type="Proteomes" id="UP001431634"/>
    </source>
</evidence>
<dbReference type="SUPFAM" id="SSF52540">
    <property type="entry name" value="P-loop containing nucleoside triphosphate hydrolases"/>
    <property type="match status" value="1"/>
</dbReference>
<keyword evidence="4 9" id="KW-0963">Cytoplasm</keyword>
<protein>
    <recommendedName>
        <fullName evidence="3 9">DNA replication and repair protein RecF</fullName>
    </recommendedName>
</protein>
<dbReference type="PROSITE" id="PS00617">
    <property type="entry name" value="RECF_1"/>
    <property type="match status" value="1"/>
</dbReference>
<accession>A0ABT6PZK8</accession>
<organism evidence="11 12">
    <name type="scientific">Commensalibacter oyaizuii</name>
    <dbReference type="NCBI Taxonomy" id="3043873"/>
    <lineage>
        <taxon>Bacteria</taxon>
        <taxon>Pseudomonadati</taxon>
        <taxon>Pseudomonadota</taxon>
        <taxon>Alphaproteobacteria</taxon>
        <taxon>Acetobacterales</taxon>
        <taxon>Acetobacteraceae</taxon>
    </lineage>
</organism>
<gene>
    <name evidence="9 11" type="primary">recF</name>
    <name evidence="11" type="ORF">QJV27_02715</name>
</gene>
<keyword evidence="5 9" id="KW-0235">DNA replication</keyword>
<keyword evidence="6 9" id="KW-0547">Nucleotide-binding</keyword>
<dbReference type="InterPro" id="IPR003395">
    <property type="entry name" value="RecF/RecN/SMC_N"/>
</dbReference>
<dbReference type="HAMAP" id="MF_00365">
    <property type="entry name" value="RecF"/>
    <property type="match status" value="1"/>
</dbReference>
<evidence type="ECO:0000256" key="4">
    <source>
        <dbReference type="ARBA" id="ARBA00022490"/>
    </source>
</evidence>
<proteinExistence type="inferred from homology"/>
<evidence type="ECO:0000256" key="1">
    <source>
        <dbReference type="ARBA" id="ARBA00004496"/>
    </source>
</evidence>
<dbReference type="InterPro" id="IPR003593">
    <property type="entry name" value="AAA+_ATPase"/>
</dbReference>
<evidence type="ECO:0000256" key="5">
    <source>
        <dbReference type="ARBA" id="ARBA00022705"/>
    </source>
</evidence>
<dbReference type="EMBL" id="JASBAO010000001">
    <property type="protein sequence ID" value="MDI2090304.1"/>
    <property type="molecule type" value="Genomic_DNA"/>
</dbReference>
<evidence type="ECO:0000259" key="10">
    <source>
        <dbReference type="SMART" id="SM00382"/>
    </source>
</evidence>
<sequence>MTSLLRLTLTNFRNYDRFVWSPTAQKVVICGPNGSGKTNLLESLSLLVPGRGLRKSRIEDIAKIGQQQKGWGIIGEFDHPVMDTMEIATGCPPYSLKRQFRLNNTILRSQQELSQYLSAIWLTPQMDRLFLEGAAGRRRFLDRLIISIETYHTKEIFAYEKSVSQRNKLLSSATFDTNWLNAIEESMARHAVAITATRINFIRQLNKLTVIDDAFPEAHLKLVCPIADRLHHDPAIVVEDYLRQQWKKDRLVDAENQSTQLGIHRTDVMFIERKTNMPAYLSSTGQQKALLIGIILKLTELIKKQNVTLPLLLLDEPLVHLDENHRHILLSTLLNLDGFIVLTGTDKTIFSPCLGKAEFLQINQGKIM</sequence>
<comment type="function">
    <text evidence="9">The RecF protein is involved in DNA metabolism; it is required for DNA replication and normal SOS inducibility. RecF binds preferentially to single-stranded, linear DNA. It also seems to bind ATP.</text>
</comment>
<dbReference type="InterPro" id="IPR027417">
    <property type="entry name" value="P-loop_NTPase"/>
</dbReference>
<keyword evidence="8 9" id="KW-0238">DNA-binding</keyword>
<evidence type="ECO:0000256" key="7">
    <source>
        <dbReference type="ARBA" id="ARBA00022840"/>
    </source>
</evidence>
<dbReference type="InterPro" id="IPR042174">
    <property type="entry name" value="RecF_2"/>
</dbReference>
<name>A0ABT6PZK8_9PROT</name>